<dbReference type="Proteomes" id="UP000627838">
    <property type="component" value="Unassembled WGS sequence"/>
</dbReference>
<protein>
    <recommendedName>
        <fullName evidence="3">RloB domain-containing protein</fullName>
    </recommendedName>
</protein>
<dbReference type="RefSeq" id="WP_192757839.1">
    <property type="nucleotide sequence ID" value="NZ_JADBDZ010000001.1"/>
</dbReference>
<accession>A0ABR9JK15</accession>
<keyword evidence="2" id="KW-1185">Reference proteome</keyword>
<name>A0ABR9JK15_9ACTN</name>
<evidence type="ECO:0008006" key="3">
    <source>
        <dbReference type="Google" id="ProtNLM"/>
    </source>
</evidence>
<comment type="caution">
    <text evidence="1">The sequence shown here is derived from an EMBL/GenBank/DDBJ whole genome shotgun (WGS) entry which is preliminary data.</text>
</comment>
<dbReference type="EMBL" id="JADBDZ010000001">
    <property type="protein sequence ID" value="MBE1530887.1"/>
    <property type="molecule type" value="Genomic_DNA"/>
</dbReference>
<organism evidence="1 2">
    <name type="scientific">Actinomadura algeriensis</name>
    <dbReference type="NCBI Taxonomy" id="1679523"/>
    <lineage>
        <taxon>Bacteria</taxon>
        <taxon>Bacillati</taxon>
        <taxon>Actinomycetota</taxon>
        <taxon>Actinomycetes</taxon>
        <taxon>Streptosporangiales</taxon>
        <taxon>Thermomonosporaceae</taxon>
        <taxon>Actinomadura</taxon>
    </lineage>
</organism>
<sequence>MCEGKTEKLYFTGMRSRHGPQLAVDAPDGDHLWLIGEAGRRRTAEYDEVWCVLDTELNKDLVRKLIAEAEKSKVNLALSSPCFEFWLILHIEDYARPFQTAEEAKRKLARLSSNWSEAKTNFRDFKDGVEDACKRARKLQPGADGLPCNPSTSVWQLVEKIREPSAD</sequence>
<gene>
    <name evidence="1" type="ORF">H4W34_000720</name>
</gene>
<reference evidence="1 2" key="1">
    <citation type="submission" date="2020-10" db="EMBL/GenBank/DDBJ databases">
        <title>Sequencing the genomes of 1000 actinobacteria strains.</title>
        <authorList>
            <person name="Klenk H.-P."/>
        </authorList>
    </citation>
    <scope>NUCLEOTIDE SEQUENCE [LARGE SCALE GENOMIC DNA]</scope>
    <source>
        <strain evidence="1 2">DSM 46744</strain>
    </source>
</reference>
<proteinExistence type="predicted"/>
<evidence type="ECO:0000313" key="2">
    <source>
        <dbReference type="Proteomes" id="UP000627838"/>
    </source>
</evidence>
<evidence type="ECO:0000313" key="1">
    <source>
        <dbReference type="EMBL" id="MBE1530887.1"/>
    </source>
</evidence>
<dbReference type="Pfam" id="PF13707">
    <property type="entry name" value="RloB"/>
    <property type="match status" value="1"/>
</dbReference>
<dbReference type="InterPro" id="IPR025591">
    <property type="entry name" value="RloB"/>
</dbReference>